<gene>
    <name evidence="3" type="ORF">F8A88_05180</name>
</gene>
<protein>
    <submittedName>
        <fullName evidence="3">PilZ domain-containing protein</fullName>
    </submittedName>
</protein>
<dbReference type="EMBL" id="WAIE01000001">
    <property type="protein sequence ID" value="KAB1443633.1"/>
    <property type="molecule type" value="Genomic_DNA"/>
</dbReference>
<feature type="domain" description="PilZ" evidence="2">
    <location>
        <begin position="156"/>
        <end position="259"/>
    </location>
</feature>
<evidence type="ECO:0000259" key="2">
    <source>
        <dbReference type="Pfam" id="PF07238"/>
    </source>
</evidence>
<dbReference type="GO" id="GO:0035438">
    <property type="term" value="F:cyclic-di-GMP binding"/>
    <property type="evidence" value="ECO:0007669"/>
    <property type="project" value="InterPro"/>
</dbReference>
<organism evidence="3 4">
    <name type="scientific">Pseudodesulfovibrio senegalensis</name>
    <dbReference type="NCBI Taxonomy" id="1721087"/>
    <lineage>
        <taxon>Bacteria</taxon>
        <taxon>Pseudomonadati</taxon>
        <taxon>Thermodesulfobacteriota</taxon>
        <taxon>Desulfovibrionia</taxon>
        <taxon>Desulfovibrionales</taxon>
        <taxon>Desulfovibrionaceae</taxon>
    </lineage>
</organism>
<name>A0A6N6N6V7_9BACT</name>
<dbReference type="AlphaFoldDB" id="A0A6N6N6V7"/>
<evidence type="ECO:0000313" key="3">
    <source>
        <dbReference type="EMBL" id="KAB1443633.1"/>
    </source>
</evidence>
<proteinExistence type="predicted"/>
<comment type="caution">
    <text evidence="3">The sequence shown here is derived from an EMBL/GenBank/DDBJ whole genome shotgun (WGS) entry which is preliminary data.</text>
</comment>
<dbReference type="InterPro" id="IPR009875">
    <property type="entry name" value="PilZ_domain"/>
</dbReference>
<evidence type="ECO:0000313" key="4">
    <source>
        <dbReference type="Proteomes" id="UP000438699"/>
    </source>
</evidence>
<accession>A0A6N6N6V7</accession>
<reference evidence="3 4" key="1">
    <citation type="journal article" date="2017" name="Int. J. Syst. Evol. Microbiol.">
        <title>Desulfovibrio senegalensis sp. nov., a mesophilic sulfate reducer isolated from marine sediment.</title>
        <authorList>
            <person name="Thioye A."/>
            <person name="Gam Z.B.A."/>
            <person name="Mbengue M."/>
            <person name="Cayol J.L."/>
            <person name="Joseph-Bartoli M."/>
            <person name="Toure-Kane C."/>
            <person name="Labat M."/>
        </authorList>
    </citation>
    <scope>NUCLEOTIDE SEQUENCE [LARGE SCALE GENOMIC DNA]</scope>
    <source>
        <strain evidence="3 4">DSM 101509</strain>
    </source>
</reference>
<dbReference type="Pfam" id="PF07238">
    <property type="entry name" value="PilZ"/>
    <property type="match status" value="1"/>
</dbReference>
<feature type="region of interest" description="Disordered" evidence="1">
    <location>
        <begin position="1"/>
        <end position="20"/>
    </location>
</feature>
<dbReference type="Proteomes" id="UP000438699">
    <property type="component" value="Unassembled WGS sequence"/>
</dbReference>
<sequence>MHRPPTGGSRPATPVRQDSRTRKVCIVSRTCMAVSHCPSAKSSSIIALKSLESYHDLKKQGVIMILSVGDKVLMQYAALGDRLLGVVTDIRPGESIVVYSPLSSLARTRLRENSTALLKYVHEGILKGYRTRVVLDALNGDSLVTLAYPLEEVFVERRNEPRCPCCFPARITLDQVEYKGHVVDVSPRAVRVRFEKDGPGLDAFDQNRDVHLAFHVFEPENRYSALCSVLKSFMADSAVYVVLTIRDGEAVRDTLARYVEDQCRGGALNHV</sequence>
<keyword evidence="4" id="KW-1185">Reference proteome</keyword>
<evidence type="ECO:0000256" key="1">
    <source>
        <dbReference type="SAM" id="MobiDB-lite"/>
    </source>
</evidence>
<dbReference type="SUPFAM" id="SSF141371">
    <property type="entry name" value="PilZ domain-like"/>
    <property type="match status" value="1"/>
</dbReference>